<dbReference type="RefSeq" id="WP_386803108.1">
    <property type="nucleotide sequence ID" value="NZ_JBHTMU010000015.1"/>
</dbReference>
<gene>
    <name evidence="2" type="ORF">ACFQ4E_10005</name>
</gene>
<evidence type="ECO:0000256" key="1">
    <source>
        <dbReference type="SAM" id="Phobius"/>
    </source>
</evidence>
<dbReference type="Proteomes" id="UP001597135">
    <property type="component" value="Unassembled WGS sequence"/>
</dbReference>
<comment type="caution">
    <text evidence="2">The sequence shown here is derived from an EMBL/GenBank/DDBJ whole genome shotgun (WGS) entry which is preliminary data.</text>
</comment>
<evidence type="ECO:0000313" key="3">
    <source>
        <dbReference type="Proteomes" id="UP001597135"/>
    </source>
</evidence>
<keyword evidence="1" id="KW-1133">Transmembrane helix</keyword>
<keyword evidence="1" id="KW-0472">Membrane</keyword>
<protein>
    <submittedName>
        <fullName evidence="2">Pr6Pr family membrane protein</fullName>
    </submittedName>
</protein>
<dbReference type="EMBL" id="JBHTMU010000015">
    <property type="protein sequence ID" value="MFD1342752.1"/>
    <property type="molecule type" value="Genomic_DNA"/>
</dbReference>
<name>A0ABW3ZJ05_9RHOB</name>
<sequence>MVTRHRFAALLVALIALGALALQLHVGLDRRPGRAALEELWRMGRYFTNLTALLVGLSLLIEAAGRRLPATWIGGLVLWEIVVALVYHGLLARDLAGLRAVADQLLHSAVPAVVALYWLAIRHVRLDWRAALLWLGWPALYLLYAIGRGLAGDRYPYFFLDPVRQGGWDGVALWILGLGTAIWLLGIGLIALSRLSPDRPRSGNGVPADPRPR</sequence>
<feature type="transmembrane region" description="Helical" evidence="1">
    <location>
        <begin position="104"/>
        <end position="120"/>
    </location>
</feature>
<organism evidence="2 3">
    <name type="scientific">Litorisediminicola beolgyonensis</name>
    <dbReference type="NCBI Taxonomy" id="1173614"/>
    <lineage>
        <taxon>Bacteria</taxon>
        <taxon>Pseudomonadati</taxon>
        <taxon>Pseudomonadota</taxon>
        <taxon>Alphaproteobacteria</taxon>
        <taxon>Rhodobacterales</taxon>
        <taxon>Paracoccaceae</taxon>
        <taxon>Litorisediminicola</taxon>
    </lineage>
</organism>
<feature type="transmembrane region" description="Helical" evidence="1">
    <location>
        <begin position="171"/>
        <end position="192"/>
    </location>
</feature>
<accession>A0ABW3ZJ05</accession>
<dbReference type="NCBIfam" id="NF038065">
    <property type="entry name" value="Pr6Pr"/>
    <property type="match status" value="1"/>
</dbReference>
<proteinExistence type="predicted"/>
<feature type="transmembrane region" description="Helical" evidence="1">
    <location>
        <begin position="45"/>
        <end position="65"/>
    </location>
</feature>
<dbReference type="InterPro" id="IPR049713">
    <property type="entry name" value="Pr6Pr-like"/>
</dbReference>
<keyword evidence="1" id="KW-0812">Transmembrane</keyword>
<reference evidence="3" key="1">
    <citation type="journal article" date="2019" name="Int. J. Syst. Evol. Microbiol.">
        <title>The Global Catalogue of Microorganisms (GCM) 10K type strain sequencing project: providing services to taxonomists for standard genome sequencing and annotation.</title>
        <authorList>
            <consortium name="The Broad Institute Genomics Platform"/>
            <consortium name="The Broad Institute Genome Sequencing Center for Infectious Disease"/>
            <person name="Wu L."/>
            <person name="Ma J."/>
        </authorList>
    </citation>
    <scope>NUCLEOTIDE SEQUENCE [LARGE SCALE GENOMIC DNA]</scope>
    <source>
        <strain evidence="3">CCUG 62953</strain>
    </source>
</reference>
<evidence type="ECO:0000313" key="2">
    <source>
        <dbReference type="EMBL" id="MFD1342752.1"/>
    </source>
</evidence>
<feature type="transmembrane region" description="Helical" evidence="1">
    <location>
        <begin position="132"/>
        <end position="151"/>
    </location>
</feature>
<keyword evidence="3" id="KW-1185">Reference proteome</keyword>
<feature type="transmembrane region" description="Helical" evidence="1">
    <location>
        <begin position="72"/>
        <end position="92"/>
    </location>
</feature>